<dbReference type="PROSITE" id="PS00107">
    <property type="entry name" value="PROTEIN_KINASE_ATP"/>
    <property type="match status" value="1"/>
</dbReference>
<reference evidence="6 7" key="1">
    <citation type="submission" date="2016-04" db="EMBL/GenBank/DDBJ databases">
        <title>A degradative enzymes factory behind the ericoid mycorrhizal symbiosis.</title>
        <authorList>
            <consortium name="DOE Joint Genome Institute"/>
            <person name="Martino E."/>
            <person name="Morin E."/>
            <person name="Grelet G."/>
            <person name="Kuo A."/>
            <person name="Kohler A."/>
            <person name="Daghino S."/>
            <person name="Barry K."/>
            <person name="Choi C."/>
            <person name="Cichocki N."/>
            <person name="Clum A."/>
            <person name="Copeland A."/>
            <person name="Hainaut M."/>
            <person name="Haridas S."/>
            <person name="Labutti K."/>
            <person name="Lindquist E."/>
            <person name="Lipzen A."/>
            <person name="Khouja H.-R."/>
            <person name="Murat C."/>
            <person name="Ohm R."/>
            <person name="Olson A."/>
            <person name="Spatafora J."/>
            <person name="Veneault-Fourrey C."/>
            <person name="Henrissat B."/>
            <person name="Grigoriev I."/>
            <person name="Martin F."/>
            <person name="Perotto S."/>
        </authorList>
    </citation>
    <scope>NUCLEOTIDE SEQUENCE [LARGE SCALE GENOMIC DNA]</scope>
    <source>
        <strain evidence="6 7">F</strain>
    </source>
</reference>
<keyword evidence="6" id="KW-0418">Kinase</keyword>
<dbReference type="InterPro" id="IPR000719">
    <property type="entry name" value="Prot_kinase_dom"/>
</dbReference>
<dbReference type="AlphaFoldDB" id="A0A2J6RES5"/>
<dbReference type="PANTHER" id="PTHR44167:SF24">
    <property type="entry name" value="SERINE_THREONINE-PROTEIN KINASE CHK2"/>
    <property type="match status" value="1"/>
</dbReference>
<dbReference type="Pfam" id="PF00069">
    <property type="entry name" value="Pkinase"/>
    <property type="match status" value="1"/>
</dbReference>
<dbReference type="GO" id="GO:0005524">
    <property type="term" value="F:ATP binding"/>
    <property type="evidence" value="ECO:0007669"/>
    <property type="project" value="UniProtKB-UniRule"/>
</dbReference>
<organism evidence="6 7">
    <name type="scientific">Hyaloscypha variabilis (strain UAMH 11265 / GT02V1 / F)</name>
    <name type="common">Meliniomyces variabilis</name>
    <dbReference type="NCBI Taxonomy" id="1149755"/>
    <lineage>
        <taxon>Eukaryota</taxon>
        <taxon>Fungi</taxon>
        <taxon>Dikarya</taxon>
        <taxon>Ascomycota</taxon>
        <taxon>Pezizomycotina</taxon>
        <taxon>Leotiomycetes</taxon>
        <taxon>Helotiales</taxon>
        <taxon>Hyaloscyphaceae</taxon>
        <taxon>Hyaloscypha</taxon>
        <taxon>Hyaloscypha variabilis</taxon>
    </lineage>
</organism>
<name>A0A2J6RES5_HYAVF</name>
<evidence type="ECO:0000256" key="2">
    <source>
        <dbReference type="ARBA" id="ARBA00022840"/>
    </source>
</evidence>
<dbReference type="Proteomes" id="UP000235786">
    <property type="component" value="Unassembled WGS sequence"/>
</dbReference>
<sequence>MASFDENPLMPPKMPRSVDERLGEFFADNRTGHFTDADLAQISFLLQHSNHASYSRVPRLYTVLRIINQIKALDKFIERGITDVSFPFDAKSFPSVISFEAQGEFLQCQHVVLTERLDLEKGEQGRHLCFGKEESAPYEVKGRLGCGAYAVVEKVISLLGYQEYARKICVRTRFGQKHGQRIKSFLTELRVLKRIQHIHCVKLIGSYTDPKYFALLTSPVADYDLASYMTEAVNSADKQSLLRTFFGCLCNGLQYLHQSQIRHRDVKPQNILVKGSTVLWTDFGISLDWEEMSRSTTTTDSAKSPVYCAPEVAHLEARNSSSDIWSLGCVFLEMITVLKGQTITQMRDSFVADSENYRFFANIRAVNFWIESLYSLKSDRDNEPLKWIKLMLNVNPRDRPTAQTLFSIITNQHADSDNSFNPNMFCGLCCPGDIELPPYSQSDDERWIEEPEEQLTAFPYLPLTNLDPALAQTDQCSAVLECNALQNQDLDHVSENALCNTVFSRYGNTDGEIWSPMDINHVQAAIVPHKFNHTFPGCDNNEDKDDDDSNGRGFSSRTNSVNHLQSAHKVRRRQNCDRPGCDNNKGKGYYILAQHVYSFHSSRNFNCAFPGCDNNEGKGFRGSITQRNHSQTVHSGQTWNCTFPDCNNN</sequence>
<gene>
    <name evidence="6" type="ORF">L207DRAFT_569121</name>
</gene>
<dbReference type="EMBL" id="KZ613950">
    <property type="protein sequence ID" value="PMD37014.1"/>
    <property type="molecule type" value="Genomic_DNA"/>
</dbReference>
<dbReference type="Gene3D" id="3.30.200.20">
    <property type="entry name" value="Phosphorylase Kinase, domain 1"/>
    <property type="match status" value="1"/>
</dbReference>
<feature type="domain" description="Protein kinase" evidence="5">
    <location>
        <begin position="138"/>
        <end position="416"/>
    </location>
</feature>
<protein>
    <submittedName>
        <fullName evidence="6">Kinase-like protein</fullName>
    </submittedName>
</protein>
<dbReference type="GO" id="GO:0044773">
    <property type="term" value="P:mitotic DNA damage checkpoint signaling"/>
    <property type="evidence" value="ECO:0007669"/>
    <property type="project" value="TreeGrafter"/>
</dbReference>
<dbReference type="InterPro" id="IPR011009">
    <property type="entry name" value="Kinase-like_dom_sf"/>
</dbReference>
<dbReference type="GO" id="GO:0004674">
    <property type="term" value="F:protein serine/threonine kinase activity"/>
    <property type="evidence" value="ECO:0007669"/>
    <property type="project" value="TreeGrafter"/>
</dbReference>
<dbReference type="SMART" id="SM00220">
    <property type="entry name" value="S_TKc"/>
    <property type="match status" value="1"/>
</dbReference>
<dbReference type="CDD" id="cd00180">
    <property type="entry name" value="PKc"/>
    <property type="match status" value="1"/>
</dbReference>
<evidence type="ECO:0000313" key="6">
    <source>
        <dbReference type="EMBL" id="PMD37014.1"/>
    </source>
</evidence>
<dbReference type="SUPFAM" id="SSF56112">
    <property type="entry name" value="Protein kinase-like (PK-like)"/>
    <property type="match status" value="1"/>
</dbReference>
<dbReference type="InterPro" id="IPR008271">
    <property type="entry name" value="Ser/Thr_kinase_AS"/>
</dbReference>
<keyword evidence="2 3" id="KW-0067">ATP-binding</keyword>
<evidence type="ECO:0000259" key="5">
    <source>
        <dbReference type="PROSITE" id="PS50011"/>
    </source>
</evidence>
<evidence type="ECO:0000313" key="7">
    <source>
        <dbReference type="Proteomes" id="UP000235786"/>
    </source>
</evidence>
<accession>A0A2J6RES5</accession>
<dbReference type="GO" id="GO:0005737">
    <property type="term" value="C:cytoplasm"/>
    <property type="evidence" value="ECO:0007669"/>
    <property type="project" value="TreeGrafter"/>
</dbReference>
<evidence type="ECO:0000256" key="3">
    <source>
        <dbReference type="PROSITE-ProRule" id="PRU10141"/>
    </source>
</evidence>
<dbReference type="Gene3D" id="1.10.510.10">
    <property type="entry name" value="Transferase(Phosphotransferase) domain 1"/>
    <property type="match status" value="1"/>
</dbReference>
<dbReference type="STRING" id="1149755.A0A2J6RES5"/>
<feature type="region of interest" description="Disordered" evidence="4">
    <location>
        <begin position="536"/>
        <end position="578"/>
    </location>
</feature>
<dbReference type="OrthoDB" id="4062651at2759"/>
<dbReference type="InterPro" id="IPR017441">
    <property type="entry name" value="Protein_kinase_ATP_BS"/>
</dbReference>
<dbReference type="PANTHER" id="PTHR44167">
    <property type="entry name" value="OVARIAN-SPECIFIC SERINE/THREONINE-PROTEIN KINASE LOK-RELATED"/>
    <property type="match status" value="1"/>
</dbReference>
<keyword evidence="6" id="KW-0808">Transferase</keyword>
<feature type="binding site" evidence="3">
    <location>
        <position position="167"/>
    </location>
    <ligand>
        <name>ATP</name>
        <dbReference type="ChEBI" id="CHEBI:30616"/>
    </ligand>
</feature>
<proteinExistence type="predicted"/>
<evidence type="ECO:0000256" key="1">
    <source>
        <dbReference type="ARBA" id="ARBA00022741"/>
    </source>
</evidence>
<evidence type="ECO:0000256" key="4">
    <source>
        <dbReference type="SAM" id="MobiDB-lite"/>
    </source>
</evidence>
<feature type="compositionally biased region" description="Polar residues" evidence="4">
    <location>
        <begin position="552"/>
        <end position="565"/>
    </location>
</feature>
<dbReference type="PROSITE" id="PS50011">
    <property type="entry name" value="PROTEIN_KINASE_DOM"/>
    <property type="match status" value="1"/>
</dbReference>
<dbReference type="GO" id="GO:0005634">
    <property type="term" value="C:nucleus"/>
    <property type="evidence" value="ECO:0007669"/>
    <property type="project" value="TreeGrafter"/>
</dbReference>
<dbReference type="PROSITE" id="PS00108">
    <property type="entry name" value="PROTEIN_KINASE_ST"/>
    <property type="match status" value="1"/>
</dbReference>
<keyword evidence="1 3" id="KW-0547">Nucleotide-binding</keyword>
<keyword evidence="7" id="KW-1185">Reference proteome</keyword>